<dbReference type="InterPro" id="IPR036409">
    <property type="entry name" value="Aldolase_II/adducin_N_sf"/>
</dbReference>
<protein>
    <submittedName>
        <fullName evidence="4">L-fuculose-phosphate aldolase</fullName>
    </submittedName>
</protein>
<dbReference type="GO" id="GO:0019323">
    <property type="term" value="P:pentose catabolic process"/>
    <property type="evidence" value="ECO:0007669"/>
    <property type="project" value="TreeGrafter"/>
</dbReference>
<dbReference type="AlphaFoldDB" id="A0A3N1VTM4"/>
<dbReference type="Proteomes" id="UP000276223">
    <property type="component" value="Unassembled WGS sequence"/>
</dbReference>
<evidence type="ECO:0000256" key="2">
    <source>
        <dbReference type="ARBA" id="ARBA00023239"/>
    </source>
</evidence>
<keyword evidence="1" id="KW-0479">Metal-binding</keyword>
<evidence type="ECO:0000313" key="4">
    <source>
        <dbReference type="EMBL" id="ROR03502.1"/>
    </source>
</evidence>
<dbReference type="SMART" id="SM01007">
    <property type="entry name" value="Aldolase_II"/>
    <property type="match status" value="1"/>
</dbReference>
<dbReference type="PANTHER" id="PTHR22789">
    <property type="entry name" value="FUCULOSE PHOSPHATE ALDOLASE"/>
    <property type="match status" value="1"/>
</dbReference>
<keyword evidence="5" id="KW-1185">Reference proteome</keyword>
<name>A0A3N1VTM4_9BACT</name>
<feature type="domain" description="Class II aldolase/adducin N-terminal" evidence="3">
    <location>
        <begin position="10"/>
        <end position="186"/>
    </location>
</feature>
<reference evidence="4 5" key="1">
    <citation type="submission" date="2018-11" db="EMBL/GenBank/DDBJ databases">
        <title>Genomic Encyclopedia of Type Strains, Phase IV (KMG-IV): sequencing the most valuable type-strain genomes for metagenomic binning, comparative biology and taxonomic classification.</title>
        <authorList>
            <person name="Goeker M."/>
        </authorList>
    </citation>
    <scope>NUCLEOTIDE SEQUENCE [LARGE SCALE GENOMIC DNA]</scope>
    <source>
        <strain evidence="4 5">DSM 22027</strain>
    </source>
</reference>
<dbReference type="GO" id="GO:0046872">
    <property type="term" value="F:metal ion binding"/>
    <property type="evidence" value="ECO:0007669"/>
    <property type="project" value="UniProtKB-KW"/>
</dbReference>
<dbReference type="InterPro" id="IPR001303">
    <property type="entry name" value="Aldolase_II/adducin_N"/>
</dbReference>
<organism evidence="4 5">
    <name type="scientific">Desulfosoma caldarium</name>
    <dbReference type="NCBI Taxonomy" id="610254"/>
    <lineage>
        <taxon>Bacteria</taxon>
        <taxon>Pseudomonadati</taxon>
        <taxon>Thermodesulfobacteriota</taxon>
        <taxon>Syntrophobacteria</taxon>
        <taxon>Syntrophobacterales</taxon>
        <taxon>Syntrophobacteraceae</taxon>
        <taxon>Desulfosoma</taxon>
    </lineage>
</organism>
<dbReference type="RefSeq" id="WP_245994112.1">
    <property type="nucleotide sequence ID" value="NZ_RJVA01000001.1"/>
</dbReference>
<sequence>MESREAMAREEIVWACQKLAAAGLIAASDGNVSCRLGRGVYLITPSGFPKAEVKPKDLLVIDTAGSVLSGNGKPSSEWRLHSLVYEKRADVGAVVHAHPALLTAMTLAGVPFSSEVFPEVWVAVGPVPTAPYAMPSTDEVPRSLLPFVENHHAVLLSRHGSLTMGRDVRQAYYRLEKMEHAARSLLAACVFGGRMPDSLSAVQLEQLARLFS</sequence>
<accession>A0A3N1VTM4</accession>
<evidence type="ECO:0000256" key="1">
    <source>
        <dbReference type="ARBA" id="ARBA00022723"/>
    </source>
</evidence>
<evidence type="ECO:0000313" key="5">
    <source>
        <dbReference type="Proteomes" id="UP000276223"/>
    </source>
</evidence>
<keyword evidence="2" id="KW-0456">Lyase</keyword>
<proteinExistence type="predicted"/>
<dbReference type="SUPFAM" id="SSF53639">
    <property type="entry name" value="AraD/HMP-PK domain-like"/>
    <property type="match status" value="1"/>
</dbReference>
<comment type="caution">
    <text evidence="4">The sequence shown here is derived from an EMBL/GenBank/DDBJ whole genome shotgun (WGS) entry which is preliminary data.</text>
</comment>
<dbReference type="Pfam" id="PF00596">
    <property type="entry name" value="Aldolase_II"/>
    <property type="match status" value="1"/>
</dbReference>
<dbReference type="Gene3D" id="3.40.225.10">
    <property type="entry name" value="Class II aldolase/adducin N-terminal domain"/>
    <property type="match status" value="1"/>
</dbReference>
<evidence type="ECO:0000259" key="3">
    <source>
        <dbReference type="SMART" id="SM01007"/>
    </source>
</evidence>
<dbReference type="EMBL" id="RJVA01000001">
    <property type="protein sequence ID" value="ROR03502.1"/>
    <property type="molecule type" value="Genomic_DNA"/>
</dbReference>
<gene>
    <name evidence="4" type="ORF">EDC27_0036</name>
</gene>
<dbReference type="GO" id="GO:0016832">
    <property type="term" value="F:aldehyde-lyase activity"/>
    <property type="evidence" value="ECO:0007669"/>
    <property type="project" value="TreeGrafter"/>
</dbReference>
<dbReference type="PANTHER" id="PTHR22789:SF0">
    <property type="entry name" value="3-OXO-TETRONATE 4-PHOSPHATE DECARBOXYLASE-RELATED"/>
    <property type="match status" value="1"/>
</dbReference>
<dbReference type="GO" id="GO:0005829">
    <property type="term" value="C:cytosol"/>
    <property type="evidence" value="ECO:0007669"/>
    <property type="project" value="TreeGrafter"/>
</dbReference>
<dbReference type="InterPro" id="IPR050197">
    <property type="entry name" value="Aldolase_class_II_sugar_metab"/>
</dbReference>